<feature type="transmembrane region" description="Helical" evidence="2">
    <location>
        <begin position="62"/>
        <end position="87"/>
    </location>
</feature>
<keyword evidence="2" id="KW-0812">Transmembrane</keyword>
<keyword evidence="4" id="KW-1185">Reference proteome</keyword>
<organism evidence="3 4">
    <name type="scientific">Heterodera trifolii</name>
    <dbReference type="NCBI Taxonomy" id="157864"/>
    <lineage>
        <taxon>Eukaryota</taxon>
        <taxon>Metazoa</taxon>
        <taxon>Ecdysozoa</taxon>
        <taxon>Nematoda</taxon>
        <taxon>Chromadorea</taxon>
        <taxon>Rhabditida</taxon>
        <taxon>Tylenchina</taxon>
        <taxon>Tylenchomorpha</taxon>
        <taxon>Tylenchoidea</taxon>
        <taxon>Heteroderidae</taxon>
        <taxon>Heteroderinae</taxon>
        <taxon>Heterodera</taxon>
    </lineage>
</organism>
<proteinExistence type="predicted"/>
<comment type="caution">
    <text evidence="3">The sequence shown here is derived from an EMBL/GenBank/DDBJ whole genome shotgun (WGS) entry which is preliminary data.</text>
</comment>
<evidence type="ECO:0008006" key="5">
    <source>
        <dbReference type="Google" id="ProtNLM"/>
    </source>
</evidence>
<evidence type="ECO:0000256" key="2">
    <source>
        <dbReference type="SAM" id="Phobius"/>
    </source>
</evidence>
<protein>
    <recommendedName>
        <fullName evidence="5">Gustatory receptor</fullName>
    </recommendedName>
</protein>
<sequence length="427" mass="48476">MGNIIQPMEHSAKNCSDAYEMDSARLGLCIFEMFVNVCVIGASAPFAKMVTAITSFTGTMKVLFLNMLFAAFGIAATRLFVLIPQYISINSLYSAAFVAPVQIFHDVSINVNTLITVAITMEFFVYSIWPNPTKSATITLSAINTFWPWFTTIIVYWMEQNNIIETVPEFIVLEVINIISWMVFLRLFFYNRKKYKTMRAISLDEKYQITVKIRVLRTFLFLAALTTLRNFITMTLLIVILEYVVPECLYYVHLYCNHIYDITVALYSLLFIVPLIFTHSEFRKQFMKFLFGSVGPVNVLPNITVSAERHGMQVRNALGENLIVPHTAQMYQRQLAQSWGQRPSPAATADNGQVDRSGATSQLQRMKTTLKVKELFVMNLHSGRSRSQSDYRRKSMANVEIPAISSSLRGSRVSSIALPQFAISIAK</sequence>
<dbReference type="Proteomes" id="UP001620626">
    <property type="component" value="Unassembled WGS sequence"/>
</dbReference>
<gene>
    <name evidence="3" type="ORF">niasHT_034476</name>
</gene>
<name>A0ABD2HRJ6_9BILA</name>
<keyword evidence="2" id="KW-0472">Membrane</keyword>
<evidence type="ECO:0000313" key="4">
    <source>
        <dbReference type="Proteomes" id="UP001620626"/>
    </source>
</evidence>
<accession>A0ABD2HRJ6</accession>
<keyword evidence="2" id="KW-1133">Transmembrane helix</keyword>
<feature type="transmembrane region" description="Helical" evidence="2">
    <location>
        <begin position="30"/>
        <end position="50"/>
    </location>
</feature>
<feature type="transmembrane region" description="Helical" evidence="2">
    <location>
        <begin position="219"/>
        <end position="245"/>
    </location>
</feature>
<reference evidence="3 4" key="1">
    <citation type="submission" date="2024-10" db="EMBL/GenBank/DDBJ databases">
        <authorList>
            <person name="Kim D."/>
        </authorList>
    </citation>
    <scope>NUCLEOTIDE SEQUENCE [LARGE SCALE GENOMIC DNA]</scope>
    <source>
        <strain evidence="3">BH-2024</strain>
    </source>
</reference>
<feature type="transmembrane region" description="Helical" evidence="2">
    <location>
        <begin position="257"/>
        <end position="278"/>
    </location>
</feature>
<feature type="transmembrane region" description="Helical" evidence="2">
    <location>
        <begin position="107"/>
        <end position="129"/>
    </location>
</feature>
<evidence type="ECO:0000256" key="1">
    <source>
        <dbReference type="SAM" id="MobiDB-lite"/>
    </source>
</evidence>
<dbReference type="AlphaFoldDB" id="A0ABD2HRJ6"/>
<dbReference type="EMBL" id="JBICBT010001397">
    <property type="protein sequence ID" value="KAL3069246.1"/>
    <property type="molecule type" value="Genomic_DNA"/>
</dbReference>
<feature type="transmembrane region" description="Helical" evidence="2">
    <location>
        <begin position="170"/>
        <end position="189"/>
    </location>
</feature>
<feature type="transmembrane region" description="Helical" evidence="2">
    <location>
        <begin position="136"/>
        <end position="158"/>
    </location>
</feature>
<feature type="region of interest" description="Disordered" evidence="1">
    <location>
        <begin position="342"/>
        <end position="363"/>
    </location>
</feature>
<evidence type="ECO:0000313" key="3">
    <source>
        <dbReference type="EMBL" id="KAL3069246.1"/>
    </source>
</evidence>